<keyword evidence="5" id="KW-1185">Reference proteome</keyword>
<name>A0A9Q2NS71_9RHOB</name>
<feature type="transmembrane region" description="Helical" evidence="1">
    <location>
        <begin position="94"/>
        <end position="113"/>
    </location>
</feature>
<keyword evidence="1" id="KW-1133">Transmembrane helix</keyword>
<proteinExistence type="predicted"/>
<evidence type="ECO:0000313" key="2">
    <source>
        <dbReference type="EMBL" id="MBM2412679.1"/>
    </source>
</evidence>
<comment type="caution">
    <text evidence="2">The sequence shown here is derived from an EMBL/GenBank/DDBJ whole genome shotgun (WGS) entry which is preliminary data.</text>
</comment>
<organism evidence="2 4">
    <name type="scientific">Marivita cryptomonadis</name>
    <dbReference type="NCBI Taxonomy" id="505252"/>
    <lineage>
        <taxon>Bacteria</taxon>
        <taxon>Pseudomonadati</taxon>
        <taxon>Pseudomonadota</taxon>
        <taxon>Alphaproteobacteria</taxon>
        <taxon>Rhodobacterales</taxon>
        <taxon>Roseobacteraceae</taxon>
        <taxon>Marivita</taxon>
    </lineage>
</organism>
<dbReference type="Proteomes" id="UP000755667">
    <property type="component" value="Unassembled WGS sequence"/>
</dbReference>
<keyword evidence="1" id="KW-0812">Transmembrane</keyword>
<evidence type="ECO:0000313" key="5">
    <source>
        <dbReference type="Proteomes" id="UP000809440"/>
    </source>
</evidence>
<dbReference type="RefSeq" id="WP_138487774.1">
    <property type="nucleotide sequence ID" value="NZ_JAFBWV010000005.1"/>
</dbReference>
<dbReference type="Proteomes" id="UP000809440">
    <property type="component" value="Unassembled WGS sequence"/>
</dbReference>
<keyword evidence="1" id="KW-0472">Membrane</keyword>
<gene>
    <name evidence="2" type="ORF">JQX41_10225</name>
    <name evidence="3" type="ORF">JQX48_08910</name>
</gene>
<evidence type="ECO:0000256" key="1">
    <source>
        <dbReference type="SAM" id="Phobius"/>
    </source>
</evidence>
<sequence length="115" mass="11715">MLLALALLAFYISSLAVAFAFTLARQAVVQGIGLCAAAGVATLTLWLLMRSGLVEPWLSIGMIGVIALPGGLIGLGLALGGLVRITAQHRGWKHGLACVCAATPAVLGIYAAFAQ</sequence>
<protein>
    <submittedName>
        <fullName evidence="2">Uncharacterized protein</fullName>
    </submittedName>
</protein>
<feature type="transmembrane region" description="Helical" evidence="1">
    <location>
        <begin position="28"/>
        <end position="48"/>
    </location>
</feature>
<evidence type="ECO:0000313" key="3">
    <source>
        <dbReference type="EMBL" id="MBM2417084.1"/>
    </source>
</evidence>
<dbReference type="EMBL" id="JAFBXF010000005">
    <property type="protein sequence ID" value="MBM2417084.1"/>
    <property type="molecule type" value="Genomic_DNA"/>
</dbReference>
<evidence type="ECO:0000313" key="4">
    <source>
        <dbReference type="Proteomes" id="UP000755667"/>
    </source>
</evidence>
<accession>A0A9Q2NS71</accession>
<reference evidence="2 5" key="1">
    <citation type="submission" date="2021-01" db="EMBL/GenBank/DDBJ databases">
        <title>Diatom-associated Roseobacters Show Island Model of Population Structure.</title>
        <authorList>
            <person name="Qu L."/>
            <person name="Feng X."/>
            <person name="Chen Y."/>
            <person name="Li L."/>
            <person name="Wang X."/>
            <person name="Hu Z."/>
            <person name="Wang H."/>
            <person name="Luo H."/>
        </authorList>
    </citation>
    <scope>NUCLEOTIDE SEQUENCE</scope>
    <source>
        <strain evidence="3 5">CC28-63</strain>
        <strain evidence="2">CC28-69</strain>
    </source>
</reference>
<feature type="transmembrane region" description="Helical" evidence="1">
    <location>
        <begin position="60"/>
        <end position="82"/>
    </location>
</feature>
<dbReference type="AlphaFoldDB" id="A0A9Q2NS71"/>
<dbReference type="EMBL" id="JAFBXE010000005">
    <property type="protein sequence ID" value="MBM2412679.1"/>
    <property type="molecule type" value="Genomic_DNA"/>
</dbReference>